<gene>
    <name evidence="2" type="ORF">HB847_03030</name>
</gene>
<organism evidence="2 3">
    <name type="scientific">Listeria booriae</name>
    <dbReference type="NCBI Taxonomy" id="1552123"/>
    <lineage>
        <taxon>Bacteria</taxon>
        <taxon>Bacillati</taxon>
        <taxon>Bacillota</taxon>
        <taxon>Bacilli</taxon>
        <taxon>Bacillales</taxon>
        <taxon>Listeriaceae</taxon>
        <taxon>Listeria</taxon>
    </lineage>
</organism>
<evidence type="ECO:0000313" key="3">
    <source>
        <dbReference type="Proteomes" id="UP000591929"/>
    </source>
</evidence>
<sequence>MAKGAIKLNSYCFSLYYFLDKEFLSTQEAIDYLGISRQGFYSLVERGKITKVKKGSAVLYFRCEIEKQKKERKINRYRGR</sequence>
<reference evidence="2 3" key="1">
    <citation type="submission" date="2020-03" db="EMBL/GenBank/DDBJ databases">
        <title>Soil Listeria distribution.</title>
        <authorList>
            <person name="Liao J."/>
            <person name="Wiedmann M."/>
        </authorList>
    </citation>
    <scope>NUCLEOTIDE SEQUENCE [LARGE SCALE GENOMIC DNA]</scope>
    <source>
        <strain evidence="2 3">FSL L7-1681</strain>
    </source>
</reference>
<dbReference type="InterPro" id="IPR041657">
    <property type="entry name" value="HTH_17"/>
</dbReference>
<accession>A0A841Y2B7</accession>
<dbReference type="AlphaFoldDB" id="A0A841Y2B7"/>
<dbReference type="EMBL" id="JAARPL010000002">
    <property type="protein sequence ID" value="MBC1371330.1"/>
    <property type="molecule type" value="Genomic_DNA"/>
</dbReference>
<feature type="domain" description="Helix-turn-helix" evidence="1">
    <location>
        <begin position="23"/>
        <end position="66"/>
    </location>
</feature>
<evidence type="ECO:0000259" key="1">
    <source>
        <dbReference type="Pfam" id="PF12728"/>
    </source>
</evidence>
<dbReference type="Proteomes" id="UP000591929">
    <property type="component" value="Unassembled WGS sequence"/>
</dbReference>
<dbReference type="Pfam" id="PF12728">
    <property type="entry name" value="HTH_17"/>
    <property type="match status" value="1"/>
</dbReference>
<evidence type="ECO:0000313" key="2">
    <source>
        <dbReference type="EMBL" id="MBC1371330.1"/>
    </source>
</evidence>
<comment type="caution">
    <text evidence="2">The sequence shown here is derived from an EMBL/GenBank/DDBJ whole genome shotgun (WGS) entry which is preliminary data.</text>
</comment>
<protein>
    <submittedName>
        <fullName evidence="2">Helix-turn-helix domain-containing protein</fullName>
    </submittedName>
</protein>
<proteinExistence type="predicted"/>
<name>A0A841Y2B7_9LIST</name>